<gene>
    <name evidence="1" type="ORF">H2198_003155</name>
</gene>
<dbReference type="Proteomes" id="UP001172386">
    <property type="component" value="Unassembled WGS sequence"/>
</dbReference>
<proteinExistence type="predicted"/>
<evidence type="ECO:0000313" key="1">
    <source>
        <dbReference type="EMBL" id="KAJ9659426.1"/>
    </source>
</evidence>
<reference evidence="1" key="1">
    <citation type="submission" date="2022-10" db="EMBL/GenBank/DDBJ databases">
        <title>Culturing micro-colonial fungi from biological soil crusts in the Mojave desert and describing Neophaeococcomyces mojavensis, and introducing the new genera and species Taxawa tesnikishii.</title>
        <authorList>
            <person name="Kurbessoian T."/>
            <person name="Stajich J.E."/>
        </authorList>
    </citation>
    <scope>NUCLEOTIDE SEQUENCE</scope>
    <source>
        <strain evidence="1">JES_112</strain>
    </source>
</reference>
<protein>
    <submittedName>
        <fullName evidence="1">Uncharacterized protein</fullName>
    </submittedName>
</protein>
<evidence type="ECO:0000313" key="2">
    <source>
        <dbReference type="Proteomes" id="UP001172386"/>
    </source>
</evidence>
<organism evidence="1 2">
    <name type="scientific">Neophaeococcomyces mojaviensis</name>
    <dbReference type="NCBI Taxonomy" id="3383035"/>
    <lineage>
        <taxon>Eukaryota</taxon>
        <taxon>Fungi</taxon>
        <taxon>Dikarya</taxon>
        <taxon>Ascomycota</taxon>
        <taxon>Pezizomycotina</taxon>
        <taxon>Eurotiomycetes</taxon>
        <taxon>Chaetothyriomycetidae</taxon>
        <taxon>Chaetothyriales</taxon>
        <taxon>Chaetothyriales incertae sedis</taxon>
        <taxon>Neophaeococcomyces</taxon>
    </lineage>
</organism>
<name>A0ACC3AC93_9EURO</name>
<dbReference type="EMBL" id="JAPDRQ010000040">
    <property type="protein sequence ID" value="KAJ9659426.1"/>
    <property type="molecule type" value="Genomic_DNA"/>
</dbReference>
<sequence>MPPYTYTGPLNCTTPLNTSSLHGKTAIVTGSASGLGEAYVRALASAGCNVCIADLNAQKGSALATELSSAHPDIKAKFVQCNVTSWDDQVRVFHEAAALSSSGKIHYVVANAGMIKPDTVFGNPDSAAKPEATKPDLQTLNVNITGAMYTITLAQHTFIRQNGTTPSPTQDDTCLILIGSGASYLDGPRNPLYAASKWAMRATLHSLRRTAHYHGSRVNMISPYYVKTSIMSEETFQHVKSCGVEFATLEDAQHALLRLLSDESVNGKNLFIGGRRWAPESGYWDLDLDDFHTDLLNEIQIDQMKSSPVEDGLFSENADG</sequence>
<accession>A0ACC3AC93</accession>
<keyword evidence="2" id="KW-1185">Reference proteome</keyword>
<comment type="caution">
    <text evidence="1">The sequence shown here is derived from an EMBL/GenBank/DDBJ whole genome shotgun (WGS) entry which is preliminary data.</text>
</comment>